<dbReference type="Proteomes" id="UP000233837">
    <property type="component" value="Unassembled WGS sequence"/>
</dbReference>
<evidence type="ECO:0000313" key="2">
    <source>
        <dbReference type="Proteomes" id="UP000233837"/>
    </source>
</evidence>
<proteinExistence type="predicted"/>
<dbReference type="EMBL" id="KZ503291">
    <property type="protein sequence ID" value="PKU66204.1"/>
    <property type="molecule type" value="Genomic_DNA"/>
</dbReference>
<reference evidence="1 2" key="2">
    <citation type="journal article" date="2017" name="Nature">
        <title>The Apostasia genome and the evolution of orchids.</title>
        <authorList>
            <person name="Zhang G.Q."/>
            <person name="Liu K.W."/>
            <person name="Li Z."/>
            <person name="Lohaus R."/>
            <person name="Hsiao Y.Y."/>
            <person name="Niu S.C."/>
            <person name="Wang J.Y."/>
            <person name="Lin Y.C."/>
            <person name="Xu Q."/>
            <person name="Chen L.J."/>
            <person name="Yoshida K."/>
            <person name="Fujiwara S."/>
            <person name="Wang Z.W."/>
            <person name="Zhang Y.Q."/>
            <person name="Mitsuda N."/>
            <person name="Wang M."/>
            <person name="Liu G.H."/>
            <person name="Pecoraro L."/>
            <person name="Huang H.X."/>
            <person name="Xiao X.J."/>
            <person name="Lin M."/>
            <person name="Wu X.Y."/>
            <person name="Wu W.L."/>
            <person name="Chen Y.Y."/>
            <person name="Chang S.B."/>
            <person name="Sakamoto S."/>
            <person name="Ohme-Takagi M."/>
            <person name="Yagi M."/>
            <person name="Zeng S.J."/>
            <person name="Shen C.Y."/>
            <person name="Yeh C.M."/>
            <person name="Luo Y.B."/>
            <person name="Tsai W.C."/>
            <person name="Van de Peer Y."/>
            <person name="Liu Z.J."/>
        </authorList>
    </citation>
    <scope>NUCLEOTIDE SEQUENCE [LARGE SCALE GENOMIC DNA]</scope>
    <source>
        <tissue evidence="1">The whole plant</tissue>
    </source>
</reference>
<dbReference type="PANTHER" id="PTHR31972:SF12">
    <property type="entry name" value="OS01G0909400 PROTEIN"/>
    <property type="match status" value="1"/>
</dbReference>
<dbReference type="Pfam" id="PF05910">
    <property type="entry name" value="DUF868"/>
    <property type="match status" value="1"/>
</dbReference>
<sequence length="309" mass="34814">MQDLFPVPSCFSSSISSNSLFSSSSSFPSPKLAQNLVILIYRTKAAGHFTLITITWCRNLLTRGLSISINGDNQTNSSCKVEMRPWHFWRRHGSKRFTIQGNKPVDVIWDLRNAKFCDEDNSSPEPLSDYYVAVVSDNEVVLLLGDLKKEAYRRTGSPPAVIEAMLVSKKEHVFGKKRFVTRAKFDEKGRFHEVSIECEISSSVMNMESEMVIKIDGMEVVHVRHLQWKFRGNEIISLSKVKLEVYWDVHGWLFTPASGLRHALFIFKPSLSSSSSSSSSSSLSSLMGGNGCSSYSDFCLFLNAWKLVE</sequence>
<protein>
    <recommendedName>
        <fullName evidence="3">DUF868 domain-containing protein</fullName>
    </recommendedName>
</protein>
<dbReference type="OrthoDB" id="731074at2759"/>
<dbReference type="InterPro" id="IPR008586">
    <property type="entry name" value="DUF868_pln"/>
</dbReference>
<keyword evidence="2" id="KW-1185">Reference proteome</keyword>
<gene>
    <name evidence="1" type="ORF">MA16_Dca009578</name>
</gene>
<evidence type="ECO:0000313" key="1">
    <source>
        <dbReference type="EMBL" id="PKU66204.1"/>
    </source>
</evidence>
<accession>A0A2I0VS21</accession>
<reference evidence="1 2" key="1">
    <citation type="journal article" date="2016" name="Sci. Rep.">
        <title>The Dendrobium catenatum Lindl. genome sequence provides insights into polysaccharide synthase, floral development and adaptive evolution.</title>
        <authorList>
            <person name="Zhang G.Q."/>
            <person name="Xu Q."/>
            <person name="Bian C."/>
            <person name="Tsai W.C."/>
            <person name="Yeh C.M."/>
            <person name="Liu K.W."/>
            <person name="Yoshida K."/>
            <person name="Zhang L.S."/>
            <person name="Chang S.B."/>
            <person name="Chen F."/>
            <person name="Shi Y."/>
            <person name="Su Y.Y."/>
            <person name="Zhang Y.Q."/>
            <person name="Chen L.J."/>
            <person name="Yin Y."/>
            <person name="Lin M."/>
            <person name="Huang H."/>
            <person name="Deng H."/>
            <person name="Wang Z.W."/>
            <person name="Zhu S.L."/>
            <person name="Zhao X."/>
            <person name="Deng C."/>
            <person name="Niu S.C."/>
            <person name="Huang J."/>
            <person name="Wang M."/>
            <person name="Liu G.H."/>
            <person name="Yang H.J."/>
            <person name="Xiao X.J."/>
            <person name="Hsiao Y.Y."/>
            <person name="Wu W.L."/>
            <person name="Chen Y.Y."/>
            <person name="Mitsuda N."/>
            <person name="Ohme-Takagi M."/>
            <person name="Luo Y.B."/>
            <person name="Van de Peer Y."/>
            <person name="Liu Z.J."/>
        </authorList>
    </citation>
    <scope>NUCLEOTIDE SEQUENCE [LARGE SCALE GENOMIC DNA]</scope>
    <source>
        <tissue evidence="1">The whole plant</tissue>
    </source>
</reference>
<name>A0A2I0VS21_9ASPA</name>
<organism evidence="1 2">
    <name type="scientific">Dendrobium catenatum</name>
    <dbReference type="NCBI Taxonomy" id="906689"/>
    <lineage>
        <taxon>Eukaryota</taxon>
        <taxon>Viridiplantae</taxon>
        <taxon>Streptophyta</taxon>
        <taxon>Embryophyta</taxon>
        <taxon>Tracheophyta</taxon>
        <taxon>Spermatophyta</taxon>
        <taxon>Magnoliopsida</taxon>
        <taxon>Liliopsida</taxon>
        <taxon>Asparagales</taxon>
        <taxon>Orchidaceae</taxon>
        <taxon>Epidendroideae</taxon>
        <taxon>Malaxideae</taxon>
        <taxon>Dendrobiinae</taxon>
        <taxon>Dendrobium</taxon>
    </lineage>
</organism>
<evidence type="ECO:0008006" key="3">
    <source>
        <dbReference type="Google" id="ProtNLM"/>
    </source>
</evidence>
<dbReference type="PANTHER" id="PTHR31972">
    <property type="entry name" value="EXPRESSED PROTEIN"/>
    <property type="match status" value="1"/>
</dbReference>
<dbReference type="AlphaFoldDB" id="A0A2I0VS21"/>